<keyword evidence="1" id="KW-0472">Membrane</keyword>
<reference evidence="2" key="1">
    <citation type="submission" date="2020-05" db="EMBL/GenBank/DDBJ databases">
        <title>Mycena genomes resolve the evolution of fungal bioluminescence.</title>
        <authorList>
            <person name="Tsai I.J."/>
        </authorList>
    </citation>
    <scope>NUCLEOTIDE SEQUENCE</scope>
    <source>
        <strain evidence="2">CCC161011</strain>
    </source>
</reference>
<proteinExistence type="predicted"/>
<dbReference type="Proteomes" id="UP000620124">
    <property type="component" value="Unassembled WGS sequence"/>
</dbReference>
<comment type="caution">
    <text evidence="2">The sequence shown here is derived from an EMBL/GenBank/DDBJ whole genome shotgun (WGS) entry which is preliminary data.</text>
</comment>
<name>A0A8H7CXM0_9AGAR</name>
<evidence type="ECO:0000313" key="2">
    <source>
        <dbReference type="EMBL" id="KAF7354070.1"/>
    </source>
</evidence>
<organism evidence="2 3">
    <name type="scientific">Mycena venus</name>
    <dbReference type="NCBI Taxonomy" id="2733690"/>
    <lineage>
        <taxon>Eukaryota</taxon>
        <taxon>Fungi</taxon>
        <taxon>Dikarya</taxon>
        <taxon>Basidiomycota</taxon>
        <taxon>Agaricomycotina</taxon>
        <taxon>Agaricomycetes</taxon>
        <taxon>Agaricomycetidae</taxon>
        <taxon>Agaricales</taxon>
        <taxon>Marasmiineae</taxon>
        <taxon>Mycenaceae</taxon>
        <taxon>Mycena</taxon>
    </lineage>
</organism>
<protein>
    <submittedName>
        <fullName evidence="2">F-box domain-containing protein</fullName>
    </submittedName>
</protein>
<dbReference type="OrthoDB" id="3061387at2759"/>
<dbReference type="EMBL" id="JACAZI010000008">
    <property type="protein sequence ID" value="KAF7354070.1"/>
    <property type="molecule type" value="Genomic_DNA"/>
</dbReference>
<keyword evidence="1" id="KW-0812">Transmembrane</keyword>
<accession>A0A8H7CXM0</accession>
<evidence type="ECO:0000256" key="1">
    <source>
        <dbReference type="SAM" id="Phobius"/>
    </source>
</evidence>
<gene>
    <name evidence="2" type="ORF">MVEN_01094400</name>
</gene>
<evidence type="ECO:0000313" key="3">
    <source>
        <dbReference type="Proteomes" id="UP000620124"/>
    </source>
</evidence>
<feature type="transmembrane region" description="Helical" evidence="1">
    <location>
        <begin position="112"/>
        <end position="134"/>
    </location>
</feature>
<keyword evidence="3" id="KW-1185">Reference proteome</keyword>
<keyword evidence="1" id="KW-1133">Transmembrane helix</keyword>
<sequence length="241" mass="26114">MFTTSETRDVRYPIVDCSPSSPSTQIANHQGLSLCTYLSDGLLVTRPKIGLRQDVSSAIPSASSSAPDGSSPLNSANSDSKTVAFMALPGPVGTDASESNFKSPSSPGNLTVGQIVGIVLVIIIWVGLSTYWILHCKKRVNRRRKDVESQLRPTPIPLSLLKAKSSTSQPAELNSRQEYLHNQMRAMLKQLEAAQGAIGESNAGLTRENEELRARIQTLEQQLQSQWALGLSDEPPPGYLE</sequence>
<dbReference type="AlphaFoldDB" id="A0A8H7CXM0"/>